<evidence type="ECO:0000313" key="2">
    <source>
        <dbReference type="Proteomes" id="UP000670092"/>
    </source>
</evidence>
<dbReference type="AlphaFoldDB" id="A0A8H8D3G7"/>
<proteinExistence type="predicted"/>
<accession>A0A8H8D3G7</accession>
<comment type="caution">
    <text evidence="1">The sequence shown here is derived from an EMBL/GenBank/DDBJ whole genome shotgun (WGS) entry which is preliminary data.</text>
</comment>
<gene>
    <name evidence="1" type="ORF">I7I52_10858</name>
</gene>
<protein>
    <submittedName>
        <fullName evidence="1">Uncharacterized protein</fullName>
    </submittedName>
</protein>
<sequence>MVLVVVCDPIGMGADFAWQMANPPERFPSPQSRGGKQGLIKNGVLLMLLVALQNNGVTVVRGRQLGVTWRMLNTRWLDNLPSSKIIAAVMVGQK</sequence>
<dbReference type="VEuPathDB" id="FungiDB:I7I52_10858"/>
<evidence type="ECO:0000313" key="1">
    <source>
        <dbReference type="EMBL" id="KAG5300290.1"/>
    </source>
</evidence>
<name>A0A8H8D3G7_AJECA</name>
<organism evidence="1 2">
    <name type="scientific">Ajellomyces capsulatus</name>
    <name type="common">Darling's disease fungus</name>
    <name type="synonym">Histoplasma capsulatum</name>
    <dbReference type="NCBI Taxonomy" id="5037"/>
    <lineage>
        <taxon>Eukaryota</taxon>
        <taxon>Fungi</taxon>
        <taxon>Dikarya</taxon>
        <taxon>Ascomycota</taxon>
        <taxon>Pezizomycotina</taxon>
        <taxon>Eurotiomycetes</taxon>
        <taxon>Eurotiomycetidae</taxon>
        <taxon>Onygenales</taxon>
        <taxon>Ajellomycetaceae</taxon>
        <taxon>Histoplasma</taxon>
    </lineage>
</organism>
<dbReference type="Proteomes" id="UP000670092">
    <property type="component" value="Unassembled WGS sequence"/>
</dbReference>
<dbReference type="EMBL" id="JAEVHI010000002">
    <property type="protein sequence ID" value="KAG5300290.1"/>
    <property type="molecule type" value="Genomic_DNA"/>
</dbReference>
<reference evidence="1 2" key="1">
    <citation type="submission" date="2021-01" db="EMBL/GenBank/DDBJ databases">
        <title>Chromosome-level genome assembly of a human fungal pathogen reveals clustering of transcriptionally co-regulated genes.</title>
        <authorList>
            <person name="Voorhies M."/>
            <person name="Cohen S."/>
            <person name="Shea T.P."/>
            <person name="Petrus S."/>
            <person name="Munoz J.F."/>
            <person name="Poplawski S."/>
            <person name="Goldman W.E."/>
            <person name="Michael T."/>
            <person name="Cuomo C.A."/>
            <person name="Sil A."/>
            <person name="Beyhan S."/>
        </authorList>
    </citation>
    <scope>NUCLEOTIDE SEQUENCE [LARGE SCALE GENOMIC DNA]</scope>
    <source>
        <strain evidence="1 2">G184AR</strain>
    </source>
</reference>